<dbReference type="AlphaFoldDB" id="T0Z0Q0"/>
<evidence type="ECO:0000313" key="4">
    <source>
        <dbReference type="EMBL" id="EQD37762.1"/>
    </source>
</evidence>
<dbReference type="GO" id="GO:0003866">
    <property type="term" value="F:3-phosphoshikimate 1-carboxyvinyltransferase activity"/>
    <property type="evidence" value="ECO:0007669"/>
    <property type="project" value="TreeGrafter"/>
</dbReference>
<dbReference type="PANTHER" id="PTHR21090:SF5">
    <property type="entry name" value="PENTAFUNCTIONAL AROM POLYPEPTIDE"/>
    <property type="match status" value="1"/>
</dbReference>
<gene>
    <name evidence="4" type="ORF">B1B_15991</name>
</gene>
<keyword evidence="1 4" id="KW-0808">Transferase</keyword>
<feature type="domain" description="Enolpyruvate transferase" evidence="3">
    <location>
        <begin position="8"/>
        <end position="108"/>
    </location>
</feature>
<accession>T0Z0Q0</accession>
<comment type="caution">
    <text evidence="4">The sequence shown here is derived from an EMBL/GenBank/DDBJ whole genome shotgun (WGS) entry which is preliminary data.</text>
</comment>
<dbReference type="InterPro" id="IPR036968">
    <property type="entry name" value="Enolpyruvate_Tfrase_sf"/>
</dbReference>
<organism evidence="4">
    <name type="scientific">mine drainage metagenome</name>
    <dbReference type="NCBI Taxonomy" id="410659"/>
    <lineage>
        <taxon>unclassified sequences</taxon>
        <taxon>metagenomes</taxon>
        <taxon>ecological metagenomes</taxon>
    </lineage>
</organism>
<evidence type="ECO:0000259" key="3">
    <source>
        <dbReference type="Pfam" id="PF00275"/>
    </source>
</evidence>
<feature type="non-terminal residue" evidence="4">
    <location>
        <position position="111"/>
    </location>
</feature>
<name>T0Z0Q0_9ZZZZ</name>
<dbReference type="EMBL" id="AUZY01010633">
    <property type="protein sequence ID" value="EQD37762.1"/>
    <property type="molecule type" value="Genomic_DNA"/>
</dbReference>
<feature type="region of interest" description="Disordered" evidence="2">
    <location>
        <begin position="1"/>
        <end position="22"/>
    </location>
</feature>
<sequence>MNGVEIGPGPVSGRLPAPPSKSYTHRALVAGYLTGRRYRIRDPNPSLDTRATRDGLAALGTLVESSEREWCLRPGTEPAPDRARVACGSSGTTLRFLTAVGASTDARLTFT</sequence>
<evidence type="ECO:0000256" key="1">
    <source>
        <dbReference type="ARBA" id="ARBA00022679"/>
    </source>
</evidence>
<dbReference type="Gene3D" id="3.65.10.10">
    <property type="entry name" value="Enolpyruvate transferase domain"/>
    <property type="match status" value="1"/>
</dbReference>
<dbReference type="InterPro" id="IPR001986">
    <property type="entry name" value="Enolpyruvate_Tfrase_dom"/>
</dbReference>
<dbReference type="Pfam" id="PF00275">
    <property type="entry name" value="EPSP_synthase"/>
    <property type="match status" value="1"/>
</dbReference>
<evidence type="ECO:0000256" key="2">
    <source>
        <dbReference type="SAM" id="MobiDB-lite"/>
    </source>
</evidence>
<dbReference type="GO" id="GO:0009423">
    <property type="term" value="P:chorismate biosynthetic process"/>
    <property type="evidence" value="ECO:0007669"/>
    <property type="project" value="TreeGrafter"/>
</dbReference>
<proteinExistence type="predicted"/>
<dbReference type="SUPFAM" id="SSF55205">
    <property type="entry name" value="EPT/RTPC-like"/>
    <property type="match status" value="1"/>
</dbReference>
<dbReference type="InterPro" id="IPR013792">
    <property type="entry name" value="RNA3'P_cycl/enolpyr_Trfase_a/b"/>
</dbReference>
<protein>
    <submittedName>
        <fullName evidence="4">3-phosphoshikimate 1-carboxyvinyltransferase</fullName>
    </submittedName>
</protein>
<reference evidence="4" key="2">
    <citation type="journal article" date="2014" name="ISME J.">
        <title>Microbial stratification in low pH oxic and suboxic macroscopic growths along an acid mine drainage.</title>
        <authorList>
            <person name="Mendez-Garcia C."/>
            <person name="Mesa V."/>
            <person name="Sprenger R.R."/>
            <person name="Richter M."/>
            <person name="Diez M.S."/>
            <person name="Solano J."/>
            <person name="Bargiela R."/>
            <person name="Golyshina O.V."/>
            <person name="Manteca A."/>
            <person name="Ramos J.L."/>
            <person name="Gallego J.R."/>
            <person name="Llorente I."/>
            <person name="Martins Dos Santos V.A."/>
            <person name="Jensen O.N."/>
            <person name="Pelaez A.I."/>
            <person name="Sanchez J."/>
            <person name="Ferrer M."/>
        </authorList>
    </citation>
    <scope>NUCLEOTIDE SEQUENCE</scope>
</reference>
<dbReference type="PANTHER" id="PTHR21090">
    <property type="entry name" value="AROM/DEHYDROQUINATE SYNTHASE"/>
    <property type="match status" value="1"/>
</dbReference>
<reference evidence="4" key="1">
    <citation type="submission" date="2013-08" db="EMBL/GenBank/DDBJ databases">
        <authorList>
            <person name="Mendez C."/>
            <person name="Richter M."/>
            <person name="Ferrer M."/>
            <person name="Sanchez J."/>
        </authorList>
    </citation>
    <scope>NUCLEOTIDE SEQUENCE</scope>
</reference>